<accession>A0A6F8VIQ4</accession>
<dbReference type="RefSeq" id="WP_173068271.1">
    <property type="nucleotide sequence ID" value="NZ_AP022853.1"/>
</dbReference>
<dbReference type="Proteomes" id="UP000502260">
    <property type="component" value="Chromosome"/>
</dbReference>
<name>A0A6F8VIQ4_9PROT</name>
<dbReference type="Pfam" id="PF04264">
    <property type="entry name" value="YceI"/>
    <property type="match status" value="1"/>
</dbReference>
<evidence type="ECO:0000313" key="4">
    <source>
        <dbReference type="Proteomes" id="UP000502260"/>
    </source>
</evidence>
<evidence type="ECO:0000259" key="2">
    <source>
        <dbReference type="SMART" id="SM00867"/>
    </source>
</evidence>
<gene>
    <name evidence="3" type="ORF">SKTS_34850</name>
</gene>
<dbReference type="InterPro" id="IPR007372">
    <property type="entry name" value="Lipid/polyisoprenoid-bd_YceI"/>
</dbReference>
<feature type="domain" description="Lipid/polyisoprenoid-binding YceI-like" evidence="2">
    <location>
        <begin position="23"/>
        <end position="186"/>
    </location>
</feature>
<feature type="chain" id="PRO_5026181946" evidence="1">
    <location>
        <begin position="20"/>
        <end position="188"/>
    </location>
</feature>
<sequence length="188" mass="20246">MKRIAFLAFAAALSGPALAAPVTYVIDGTHTLPRFSYSHFGYSTQLSRFDKAAGRIVIDREAKTGSVDVTITTASVDTGYPLFNEHIQGEDFLDTAKYPTATFVSSKVNFDGDKPVSVDGTLTLKGISKPVTLTVTSFLCMPHPILKKDACGANASTVVKRTDFNMGKYAPYVGDEVTITIPVEAIRE</sequence>
<dbReference type="SUPFAM" id="SSF101874">
    <property type="entry name" value="YceI-like"/>
    <property type="match status" value="1"/>
</dbReference>
<keyword evidence="4" id="KW-1185">Reference proteome</keyword>
<keyword evidence="1" id="KW-0732">Signal</keyword>
<dbReference type="SMART" id="SM00867">
    <property type="entry name" value="YceI"/>
    <property type="match status" value="1"/>
</dbReference>
<evidence type="ECO:0000256" key="1">
    <source>
        <dbReference type="SAM" id="SignalP"/>
    </source>
</evidence>
<proteinExistence type="predicted"/>
<dbReference type="KEGG" id="slac:SKTS_34850"/>
<protein>
    <submittedName>
        <fullName evidence="3">Polyisoprenoid-binding protein</fullName>
    </submittedName>
</protein>
<dbReference type="EMBL" id="AP022853">
    <property type="protein sequence ID" value="BCB28599.1"/>
    <property type="molecule type" value="Genomic_DNA"/>
</dbReference>
<feature type="signal peptide" evidence="1">
    <location>
        <begin position="1"/>
        <end position="19"/>
    </location>
</feature>
<dbReference type="InterPro" id="IPR036761">
    <property type="entry name" value="TTHA0802/YceI-like_sf"/>
</dbReference>
<dbReference type="PANTHER" id="PTHR34406">
    <property type="entry name" value="PROTEIN YCEI"/>
    <property type="match status" value="1"/>
</dbReference>
<dbReference type="Gene3D" id="2.40.128.110">
    <property type="entry name" value="Lipid/polyisoprenoid-binding, YceI-like"/>
    <property type="match status" value="1"/>
</dbReference>
<dbReference type="AlphaFoldDB" id="A0A6F8VIQ4"/>
<reference evidence="4" key="1">
    <citation type="submission" date="2020-03" db="EMBL/GenBank/DDBJ databases">
        <title>Complete genome sequence of sulfur-oxidizing bacterium skT11.</title>
        <authorList>
            <person name="Kanda M."/>
            <person name="Kojima H."/>
            <person name="Fukui M."/>
        </authorList>
    </citation>
    <scope>NUCLEOTIDE SEQUENCE [LARGE SCALE GENOMIC DNA]</scope>
    <source>
        <strain evidence="4">skT11</strain>
    </source>
</reference>
<dbReference type="PANTHER" id="PTHR34406:SF1">
    <property type="entry name" value="PROTEIN YCEI"/>
    <property type="match status" value="1"/>
</dbReference>
<evidence type="ECO:0000313" key="3">
    <source>
        <dbReference type="EMBL" id="BCB28599.1"/>
    </source>
</evidence>
<organism evidence="3 4">
    <name type="scientific">Sulfurimicrobium lacus</name>
    <dbReference type="NCBI Taxonomy" id="2715678"/>
    <lineage>
        <taxon>Bacteria</taxon>
        <taxon>Pseudomonadati</taxon>
        <taxon>Pseudomonadota</taxon>
        <taxon>Betaproteobacteria</taxon>
        <taxon>Nitrosomonadales</taxon>
        <taxon>Sulfuricellaceae</taxon>
        <taxon>Sulfurimicrobium</taxon>
    </lineage>
</organism>